<sequence>MSESFVRKIQPFTIGTKLSVPSVSKCPDFTESYLPSQALDNCKLRHNLNDHVSLFLGRAQVRSGNPRLVPQPPSPSSSSSSTTSSLSSTTTSLQTTTTTTTTTTTSQVNPGKHQQPSMAEEDHLNRNAISPTSAASRSIRKITISSSTEGNAPQADQGLGIPRLRFNPQVENNNNNNNITTTSNPQLPRIVGVSCENKPSSHFKVLLRKDSDEDKQNYSVRETRGKYQCVQQTPVFKALSPKRDLLKRESPLSESKDTPQGSKSTAIQNDHCFTQCNTLFNKEISQAEAWMKGKLRDLKDGCNIQRSPLTDWEEVSQTLQRDLKDFENTLIQLNQMGEQLMCKTNPTSDLVKKQLSQVRDQWQTLKQTAANQTKALGGARNLHEFNRKVDRLEAWIKDKQEEEQSLANLLGENIDKMQLTRRILDLKQDEQLYRSLHEEINHLALKLEKQGKTEGKNISTRKKHINKMWLKVQYLLKDFHENLQLALEVSSFYQQADNIMCAINNMRRNISASPCQASGGDGEIRDIASQIMMLDVTVSQLSNLHPSLAARVTQKQGEVKDCWALLQKAVRSEKPAPPSSQFAREDGDPATPSKEPQCSVGTPPHRLMGKEVKEEQNRLKGCAGGREPATTRAPTNSLDESSQNTGVSEVIQRPQTEAESRKQRAEEMRVAVAGATGTREDHPQLHTQLQKFTVSADKTLSWLKDNVAMATQICYTVGSNSSFEAAKRCQAVLEQDILCNRARIELVKKEGRGLVKAHHPGSAKIEEFLGQLEVLWDELKKQHQRNVVVLQASEELNFRAVTVLQALGGLETWLEAVETSIRESSVAGDPESMSLAEHESCLLERELSARGLQLQALRLEADTLRTQRHLHTELLPARIQEVDRKYQSVQCALTQQSSELQDTRMLTEFLERVELEEGSTLGQPLHSEIDSEPSLLALPSGGGNVPLLESIGNPVEELREAVEMLNDTARKRGRSICQDQAIQDLLSQHATVSVRVEQRQQRAAELAEQVQARESEMAVRCEPERSGLEALREEQQQLQAECAELMEEVEAMEGLTTRLEELCPERLHMLGAEVQATLGAWRELGNRMEENQDRLRQFGQLRDFFRNYLAMISWTEDTRSYIFSESAKHQAKENQVPVAELLDLQIEQKFKEFDELSAAAKKLIDSEHHLTKMIKERMEELRSMLGWILVHWRAQKAQWKKRKRRSETKVDEDAIYTEATVCSSAQQADPEGPNTCDSAPHDRPGMVEGSATAPPSGLEDQTAEVQNTESGYEVMSSLSLRTGSDTTDRPSAAAADEKPNSHLLVLKEPGCPSPRGTVNLILSFNNTGDSQLQVQEPESKQVDRVSEPIHRPAEPHSSACKSFWKRCQGLFGSLKRKKEIYRRSAEEVSTYLHVMDNTAAPPVYESMSLPRLGSKAQASASSSSHSSSSSSSSTSYPAVTAICDDQAPQVSSVSFHTLPRGALSSSTTSTAAAASSIFSSLKMRSKKRKKKRDVRRHTIQKIMGVEHRVEGEEPPSPPPAEREPIIYDTHTWPLKERKKRKNAAKSAAVAGAEKPELTDYVKNPLLSDIDAECSGELRSVRPISQNPDPINRPSLPGNRVKGHCRFLSLGSVLSFDLPKDVGLIPCIPDVITIAPPESRRTEPKNPDPNEVRSMALSTFKLVRSPPARKEEEPGHNPPAETTLTIQCQGSQENHSEPADVADEDFPPPPSPVAVDLSRGPSQSDLTSLQLKRLSGVSWDKMAAELTHSENDQHTTDDHRSLPNLRDNGMQTQLSLSKNGTSSVTEAGASSTINTETPHVCPGVHTLIKDLIGHKYHRPSKSSGAQGGKESPVSVPQSHTSHMVLSFKASGSSNSCSRSGSGREDSVDSGHSSSGSFKSCTEAPGPETTDDSLPRRTVGRLRPVEAGGRSRVTSTTLDDPVHPDHQQFEEEEEELEDIWNQTNSYRQSVCSDIMYQGYQEQLSNTPPCQQREPSSKEQAVIYRKLVTASAPNLLVAEFRLPPSIQSLLGYGKEQCPKEVAPALGRRDRRSWAAFSHQDQSSKQATLVFNETASYPVRFPEMEDHRKYVYQYKEEEEENEEEVERQEGEEGEEVEVDTCCPKDLLSVHMGLDGPSGQAQHCTEDQGYMTITGGRCGTKNGQKPEFPSMEGTLERKHRLQPGGKKAPCRTWNTYHAILYRQTLSFYIDRKDTLRSSASSLPLNLAGAECVPVPEYSRKPNCFSLRLRDGSEYLLSASSRFMMKKWMLRIHANTGSEDAVPSLPMFSSCSLQDDSVNTNQIPSSICYCRGICHCSTRDDVTSCLQTRTGRPKEIVLLNRDGSRLPFWHQGKATDVSLSGSTSRAGHDEDAFDPLGMASLSRHSPLTQDWLSGSNKRRSHSFTSATYQRIRPVRLPPSGGSQDSSSNYSVTLFIGDQPSMCNNTERPQRTAFGSGLERPLDLPLRNYASLPRPRNKSVFKKFFSKKE</sequence>
<evidence type="ECO:0000313" key="8">
    <source>
        <dbReference type="Proteomes" id="UP000515152"/>
    </source>
</evidence>
<keyword evidence="4" id="KW-0009">Actin-binding</keyword>
<dbReference type="Gene3D" id="1.20.58.60">
    <property type="match status" value="4"/>
</dbReference>
<feature type="compositionally biased region" description="Basic residues" evidence="6">
    <location>
        <begin position="1483"/>
        <end position="1499"/>
    </location>
</feature>
<dbReference type="Pfam" id="PF00435">
    <property type="entry name" value="Spectrin"/>
    <property type="match status" value="2"/>
</dbReference>
<feature type="region of interest" description="Disordered" evidence="6">
    <location>
        <begin position="63"/>
        <end position="122"/>
    </location>
</feature>
<organism evidence="8 9">
    <name type="scientific">Clupea harengus</name>
    <name type="common">Atlantic herring</name>
    <dbReference type="NCBI Taxonomy" id="7950"/>
    <lineage>
        <taxon>Eukaryota</taxon>
        <taxon>Metazoa</taxon>
        <taxon>Chordata</taxon>
        <taxon>Craniata</taxon>
        <taxon>Vertebrata</taxon>
        <taxon>Euteleostomi</taxon>
        <taxon>Actinopterygii</taxon>
        <taxon>Neopterygii</taxon>
        <taxon>Teleostei</taxon>
        <taxon>Clupei</taxon>
        <taxon>Clupeiformes</taxon>
        <taxon>Clupeoidei</taxon>
        <taxon>Clupeidae</taxon>
        <taxon>Clupea</taxon>
    </lineage>
</organism>
<feature type="region of interest" description="Disordered" evidence="6">
    <location>
        <begin position="1506"/>
        <end position="1553"/>
    </location>
</feature>
<feature type="coiled-coil region" evidence="5">
    <location>
        <begin position="382"/>
        <end position="412"/>
    </location>
</feature>
<gene>
    <name evidence="9" type="primary">LOC105890947</name>
</gene>
<reference evidence="9" key="1">
    <citation type="submission" date="2025-08" db="UniProtKB">
        <authorList>
            <consortium name="RefSeq"/>
        </authorList>
    </citation>
    <scope>IDENTIFICATION</scope>
</reference>
<feature type="compositionally biased region" description="Polar residues" evidence="6">
    <location>
        <begin position="1679"/>
        <end position="1692"/>
    </location>
</feature>
<feature type="region of interest" description="Disordered" evidence="6">
    <location>
        <begin position="572"/>
        <end position="662"/>
    </location>
</feature>
<evidence type="ECO:0000256" key="6">
    <source>
        <dbReference type="SAM" id="MobiDB-lite"/>
    </source>
</evidence>
<dbReference type="Pfam" id="PF00169">
    <property type="entry name" value="PH"/>
    <property type="match status" value="1"/>
</dbReference>
<feature type="region of interest" description="Disordered" evidence="6">
    <location>
        <begin position="1221"/>
        <end position="1273"/>
    </location>
</feature>
<feature type="region of interest" description="Disordered" evidence="6">
    <location>
        <begin position="1415"/>
        <end position="1436"/>
    </location>
</feature>
<dbReference type="SMART" id="SM00233">
    <property type="entry name" value="PH"/>
    <property type="match status" value="1"/>
</dbReference>
<dbReference type="PRINTS" id="PR00683">
    <property type="entry name" value="SPECTRINPH"/>
</dbReference>
<accession>A0A6P8G618</accession>
<feature type="region of interest" description="Disordered" evidence="6">
    <location>
        <begin position="1482"/>
        <end position="1501"/>
    </location>
</feature>
<dbReference type="InterPro" id="IPR018159">
    <property type="entry name" value="Spectrin/alpha-actinin"/>
</dbReference>
<dbReference type="GO" id="GO:0003779">
    <property type="term" value="F:actin binding"/>
    <property type="evidence" value="ECO:0007669"/>
    <property type="project" value="UniProtKB-KW"/>
</dbReference>
<feature type="compositionally biased region" description="Low complexity" evidence="6">
    <location>
        <begin position="1849"/>
        <end position="1859"/>
    </location>
</feature>
<feature type="region of interest" description="Disordered" evidence="6">
    <location>
        <begin position="1662"/>
        <end position="1725"/>
    </location>
</feature>
<dbReference type="GO" id="GO:0005543">
    <property type="term" value="F:phospholipid binding"/>
    <property type="evidence" value="ECO:0007669"/>
    <property type="project" value="InterPro"/>
</dbReference>
<evidence type="ECO:0000259" key="7">
    <source>
        <dbReference type="PROSITE" id="PS50003"/>
    </source>
</evidence>
<dbReference type="PROSITE" id="PS50003">
    <property type="entry name" value="PH_DOMAIN"/>
    <property type="match status" value="1"/>
</dbReference>
<dbReference type="GO" id="GO:0051693">
    <property type="term" value="P:actin filament capping"/>
    <property type="evidence" value="ECO:0007669"/>
    <property type="project" value="UniProtKB-KW"/>
</dbReference>
<feature type="coiled-coil region" evidence="5">
    <location>
        <begin position="309"/>
        <end position="336"/>
    </location>
</feature>
<comment type="similarity">
    <text evidence="1">Belongs to the spectrin family.</text>
</comment>
<feature type="compositionally biased region" description="Basic and acidic residues" evidence="6">
    <location>
        <begin position="241"/>
        <end position="257"/>
    </location>
</feature>
<dbReference type="SUPFAM" id="SSF50729">
    <property type="entry name" value="PH domain-like"/>
    <property type="match status" value="1"/>
</dbReference>
<feature type="region of interest" description="Disordered" evidence="6">
    <location>
        <begin position="1746"/>
        <end position="1800"/>
    </location>
</feature>
<feature type="compositionally biased region" description="Low complexity" evidence="6">
    <location>
        <begin position="1415"/>
        <end position="1435"/>
    </location>
</feature>
<feature type="compositionally biased region" description="Polar residues" evidence="6">
    <location>
        <begin position="107"/>
        <end position="117"/>
    </location>
</feature>
<feature type="domain" description="PH" evidence="7">
    <location>
        <begin position="2143"/>
        <end position="2251"/>
    </location>
</feature>
<feature type="compositionally biased region" description="Polar residues" evidence="6">
    <location>
        <begin position="1833"/>
        <end position="1842"/>
    </location>
</feature>
<evidence type="ECO:0000256" key="5">
    <source>
        <dbReference type="SAM" id="Coils"/>
    </source>
</evidence>
<feature type="compositionally biased region" description="Low complexity" evidence="6">
    <location>
        <begin position="76"/>
        <end position="106"/>
    </location>
</feature>
<name>A0A6P8G618_CLUHA</name>
<feature type="compositionally biased region" description="Basic and acidic residues" evidence="6">
    <location>
        <begin position="1746"/>
        <end position="1760"/>
    </location>
</feature>
<dbReference type="InterPro" id="IPR011993">
    <property type="entry name" value="PH-like_dom_sf"/>
</dbReference>
<feature type="compositionally biased region" description="Polar residues" evidence="6">
    <location>
        <begin position="1263"/>
        <end position="1273"/>
    </location>
</feature>
<dbReference type="GeneID" id="105890947"/>
<keyword evidence="8" id="KW-1185">Reference proteome</keyword>
<dbReference type="InterPro" id="IPR001849">
    <property type="entry name" value="PH_domain"/>
</dbReference>
<feature type="region of interest" description="Disordered" evidence="6">
    <location>
        <begin position="1815"/>
        <end position="1897"/>
    </location>
</feature>
<dbReference type="Proteomes" id="UP000515152">
    <property type="component" value="Chromosome 13"/>
</dbReference>
<feature type="region of interest" description="Disordered" evidence="6">
    <location>
        <begin position="1279"/>
        <end position="1298"/>
    </location>
</feature>
<feature type="region of interest" description="Disordered" evidence="6">
    <location>
        <begin position="2072"/>
        <end position="2093"/>
    </location>
</feature>
<dbReference type="InterPro" id="IPR001605">
    <property type="entry name" value="PH_dom-spectrin-type"/>
</dbReference>
<dbReference type="Gene3D" id="2.30.29.30">
    <property type="entry name" value="Pleckstrin-homology domain (PH domain)/Phosphotyrosine-binding domain (PTB)"/>
    <property type="match status" value="1"/>
</dbReference>
<evidence type="ECO:0000256" key="1">
    <source>
        <dbReference type="ARBA" id="ARBA00006826"/>
    </source>
</evidence>
<dbReference type="InterPro" id="IPR002017">
    <property type="entry name" value="Spectrin_repeat"/>
</dbReference>
<dbReference type="CDD" id="cd00176">
    <property type="entry name" value="SPEC"/>
    <property type="match status" value="3"/>
</dbReference>
<dbReference type="KEGG" id="char:105890947"/>
<dbReference type="SMART" id="SM00150">
    <property type="entry name" value="SPEC"/>
    <property type="match status" value="6"/>
</dbReference>
<keyword evidence="2" id="KW-0117">Actin capping</keyword>
<protein>
    <submittedName>
        <fullName evidence="9">Uncharacterized protein LOC105890947 isoform X1</fullName>
    </submittedName>
</protein>
<feature type="compositionally biased region" description="Polar residues" evidence="6">
    <location>
        <begin position="632"/>
        <end position="655"/>
    </location>
</feature>
<feature type="compositionally biased region" description="Polar residues" evidence="6">
    <location>
        <begin position="1768"/>
        <end position="1796"/>
    </location>
</feature>
<evidence type="ECO:0000256" key="4">
    <source>
        <dbReference type="ARBA" id="ARBA00023203"/>
    </source>
</evidence>
<feature type="compositionally biased region" description="Low complexity" evidence="6">
    <location>
        <begin position="1868"/>
        <end position="1878"/>
    </location>
</feature>
<evidence type="ECO:0000313" key="9">
    <source>
        <dbReference type="RefSeq" id="XP_031434779.1"/>
    </source>
</evidence>
<dbReference type="PANTHER" id="PTHR11915">
    <property type="entry name" value="SPECTRIN/FILAMIN RELATED CYTOSKELETAL PROTEIN"/>
    <property type="match status" value="1"/>
</dbReference>
<dbReference type="RefSeq" id="XP_031434779.1">
    <property type="nucleotide sequence ID" value="XM_031578919.2"/>
</dbReference>
<keyword evidence="3" id="KW-0677">Repeat</keyword>
<feature type="coiled-coil region" evidence="5">
    <location>
        <begin position="996"/>
        <end position="1062"/>
    </location>
</feature>
<dbReference type="OrthoDB" id="430364at2759"/>
<evidence type="ECO:0000256" key="3">
    <source>
        <dbReference type="ARBA" id="ARBA00022737"/>
    </source>
</evidence>
<dbReference type="FunFam" id="2.30.29.30:FF:000024">
    <property type="entry name" value="Spectrin beta chain"/>
    <property type="match status" value="1"/>
</dbReference>
<evidence type="ECO:0000256" key="2">
    <source>
        <dbReference type="ARBA" id="ARBA00022467"/>
    </source>
</evidence>
<feature type="compositionally biased region" description="Basic and acidic residues" evidence="6">
    <location>
        <begin position="608"/>
        <end position="618"/>
    </location>
</feature>
<dbReference type="SUPFAM" id="SSF46966">
    <property type="entry name" value="Spectrin repeat"/>
    <property type="match status" value="4"/>
</dbReference>
<feature type="region of interest" description="Disordered" evidence="6">
    <location>
        <begin position="165"/>
        <end position="186"/>
    </location>
</feature>
<feature type="region of interest" description="Disordered" evidence="6">
    <location>
        <begin position="241"/>
        <end position="266"/>
    </location>
</feature>
<feature type="region of interest" description="Disordered" evidence="6">
    <location>
        <begin position="1904"/>
        <end position="1923"/>
    </location>
</feature>
<proteinExistence type="inferred from homology"/>
<keyword evidence="5" id="KW-0175">Coiled coil</keyword>